<reference evidence="2" key="2">
    <citation type="submission" date="2020-09" db="EMBL/GenBank/DDBJ databases">
        <authorList>
            <person name="Sun Q."/>
            <person name="Ohkuma M."/>
        </authorList>
    </citation>
    <scope>NUCLEOTIDE SEQUENCE</scope>
    <source>
        <strain evidence="2">JCM 12580</strain>
    </source>
</reference>
<comment type="caution">
    <text evidence="2">The sequence shown here is derived from an EMBL/GenBank/DDBJ whole genome shotgun (WGS) entry which is preliminary data.</text>
</comment>
<dbReference type="EMBL" id="BMNQ01000029">
    <property type="protein sequence ID" value="GGJ98317.1"/>
    <property type="molecule type" value="Genomic_DNA"/>
</dbReference>
<dbReference type="AlphaFoldDB" id="A0A917PY55"/>
<accession>A0A917PY55</accession>
<proteinExistence type="predicted"/>
<gene>
    <name evidence="2" type="ORF">GCM10007063_20770</name>
</gene>
<evidence type="ECO:0000313" key="2">
    <source>
        <dbReference type="EMBL" id="GGJ98317.1"/>
    </source>
</evidence>
<evidence type="ECO:0000256" key="1">
    <source>
        <dbReference type="SAM" id="MobiDB-lite"/>
    </source>
</evidence>
<dbReference type="Proteomes" id="UP000658382">
    <property type="component" value="Unassembled WGS sequence"/>
</dbReference>
<organism evidence="2 3">
    <name type="scientific">Lentibacillus kapialis</name>
    <dbReference type="NCBI Taxonomy" id="340214"/>
    <lineage>
        <taxon>Bacteria</taxon>
        <taxon>Bacillati</taxon>
        <taxon>Bacillota</taxon>
        <taxon>Bacilli</taxon>
        <taxon>Bacillales</taxon>
        <taxon>Bacillaceae</taxon>
        <taxon>Lentibacillus</taxon>
    </lineage>
</organism>
<evidence type="ECO:0000313" key="3">
    <source>
        <dbReference type="Proteomes" id="UP000658382"/>
    </source>
</evidence>
<protein>
    <recommendedName>
        <fullName evidence="4">Transposase IS701-like DDE domain-containing protein</fullName>
    </recommendedName>
</protein>
<name>A0A917PY55_9BACI</name>
<evidence type="ECO:0008006" key="4">
    <source>
        <dbReference type="Google" id="ProtNLM"/>
    </source>
</evidence>
<reference evidence="2" key="1">
    <citation type="journal article" date="2014" name="Int. J. Syst. Evol. Microbiol.">
        <title>Complete genome sequence of Corynebacterium casei LMG S-19264T (=DSM 44701T), isolated from a smear-ripened cheese.</title>
        <authorList>
            <consortium name="US DOE Joint Genome Institute (JGI-PGF)"/>
            <person name="Walter F."/>
            <person name="Albersmeier A."/>
            <person name="Kalinowski J."/>
            <person name="Ruckert C."/>
        </authorList>
    </citation>
    <scope>NUCLEOTIDE SEQUENCE</scope>
    <source>
        <strain evidence="2">JCM 12580</strain>
    </source>
</reference>
<feature type="region of interest" description="Disordered" evidence="1">
    <location>
        <begin position="164"/>
        <end position="196"/>
    </location>
</feature>
<keyword evidence="3" id="KW-1185">Reference proteome</keyword>
<sequence length="196" mass="21951">MKQAKEARHMPGVKKLHQESENTSKAAYIFGHLFGAIGVLMGTPRKWFCLPLFINLQDGVKAIFDWSHSSERSESHVIQIIDQGFNAAKGLKEYALLLLDRYFLSVPALKRLTQLNQSRDAQLHIVTRAKMNAVAYELPSGEKEGAGAPAQKRKHDQAEYIVSKPCERISNSHGDDVRQTRNRPISVPGFTMGARP</sequence>